<dbReference type="PaxDb" id="30732-ENSOMEP00000000726"/>
<dbReference type="InterPro" id="IPR042235">
    <property type="entry name" value="ZP-C_dom"/>
</dbReference>
<feature type="chain" id="PRO_5017244070" description="ZP domain-containing protein" evidence="3">
    <location>
        <begin position="18"/>
        <end position="760"/>
    </location>
</feature>
<protein>
    <recommendedName>
        <fullName evidence="4">ZP domain-containing protein</fullName>
    </recommendedName>
</protein>
<dbReference type="Pfam" id="PF23344">
    <property type="entry name" value="ZP-N"/>
    <property type="match status" value="1"/>
</dbReference>
<keyword evidence="6" id="KW-1185">Reference proteome</keyword>
<keyword evidence="2" id="KW-1015">Disulfide bond</keyword>
<evidence type="ECO:0000256" key="3">
    <source>
        <dbReference type="SAM" id="SignalP"/>
    </source>
</evidence>
<feature type="signal peptide" evidence="3">
    <location>
        <begin position="1"/>
        <end position="17"/>
    </location>
</feature>
<evidence type="ECO:0000256" key="2">
    <source>
        <dbReference type="ARBA" id="ARBA00023157"/>
    </source>
</evidence>
<feature type="domain" description="ZP" evidence="4">
    <location>
        <begin position="487"/>
        <end position="741"/>
    </location>
</feature>
<dbReference type="Ensembl" id="ENSOMET00000015395.1">
    <property type="protein sequence ID" value="ENSOMEP00000000726.1"/>
    <property type="gene ID" value="ENSOMEG00000001635.1"/>
</dbReference>
<dbReference type="Proteomes" id="UP000261560">
    <property type="component" value="Unplaced"/>
</dbReference>
<dbReference type="PANTHER" id="PTHR14002">
    <property type="entry name" value="ENDOGLIN/TGF-BETA RECEPTOR TYPE III"/>
    <property type="match status" value="1"/>
</dbReference>
<sequence length="760" mass="83533">MLLHLLYLLAVARLAGNIQVNNNTQLDTSDCPITYYGQEYTTVYTNFTGEDLFVCFNGYYNPEGNGDCIRVPNTDNRTTFILNNDYNPSYWTLATDVIHRSVSTITNNATCYLHFSYRSVSILVESSSFFIQTKQTLDETLFCTLRSILHDICSTFTGHGLGVKPGTTRQNLETCSSMTCSRSSIVSMETCSLPGECDGNGTCSVKGLCTVTGPTVIDFSGQMNSVSDLCEYSLLHDQSTGFSLKANFLDRRRRDVSFVDSLTLDFSERDDIQLLQGHRVTVAGSPVTLTSSVQTFSGVDLSKDQTGVTASISVNGLSVSVFFDGTTAQIYTETSAGGSVNGLCVDSSNVSSSMLSSDSSCQDQYEDPADDTTDCDAVTQQCSILKSAPFSSCNLDVDPEPYIIACRSTLCKYPSVDNLRCQFLKAYAKACEKKQVDLQNWWTTPICEDKCSDHEFCGEIHGNTDCRCRAIFASKFTEQNRLGGPTVCQDNNASLSLVGCLLKENGIDYTHLHLNDQTCTGVMDTDSHMVTFSFSSDSCGTEVTTNNSQVIFSNAVVTRNSSSDLITRQDKVFIEFSCSHPKPELQNVAFKIIDNSVEVFLQSGEWKYSVTMKAYSDAAHTQLLDPKSDVRLNQKIWIVLETNGLDEDVVSVVTDSCWATSGNSPNSVPRYDLIKDGCPNTDDGTVNVMGNGEGTSNSFSFNMFEFSGKEPSEVYLHCQLQLCVKKNNNCVPGCSAGGRRRRSLRYRRGAPALISMVWTH</sequence>
<dbReference type="Pfam" id="PF08742">
    <property type="entry name" value="C8"/>
    <property type="match status" value="1"/>
</dbReference>
<name>A0A3B3B567_ORYME</name>
<evidence type="ECO:0000313" key="5">
    <source>
        <dbReference type="Ensembl" id="ENSOMEP00000000726.1"/>
    </source>
</evidence>
<dbReference type="SMART" id="SM00832">
    <property type="entry name" value="C8"/>
    <property type="match status" value="1"/>
</dbReference>
<dbReference type="GeneTree" id="ENSGT00940000156038"/>
<dbReference type="PROSITE" id="PS51034">
    <property type="entry name" value="ZP_2"/>
    <property type="match status" value="1"/>
</dbReference>
<dbReference type="InterPro" id="IPR055356">
    <property type="entry name" value="ZP-N"/>
</dbReference>
<dbReference type="Gene3D" id="2.60.40.4100">
    <property type="entry name" value="Zona pellucida, ZP-C domain"/>
    <property type="match status" value="1"/>
</dbReference>
<dbReference type="SMART" id="SM00241">
    <property type="entry name" value="ZP"/>
    <property type="match status" value="1"/>
</dbReference>
<proteinExistence type="predicted"/>
<reference evidence="5" key="1">
    <citation type="submission" date="2025-08" db="UniProtKB">
        <authorList>
            <consortium name="Ensembl"/>
        </authorList>
    </citation>
    <scope>IDENTIFICATION</scope>
</reference>
<dbReference type="InterPro" id="IPR055355">
    <property type="entry name" value="ZP-C"/>
</dbReference>
<reference evidence="5" key="2">
    <citation type="submission" date="2025-09" db="UniProtKB">
        <authorList>
            <consortium name="Ensembl"/>
        </authorList>
    </citation>
    <scope>IDENTIFICATION</scope>
</reference>
<dbReference type="InterPro" id="IPR014853">
    <property type="entry name" value="VWF/SSPO/ZAN-like_Cys-rich_dom"/>
</dbReference>
<keyword evidence="1 3" id="KW-0732">Signal</keyword>
<dbReference type="STRING" id="30732.ENSOMEP00000000726"/>
<evidence type="ECO:0000259" key="4">
    <source>
        <dbReference type="PROSITE" id="PS51034"/>
    </source>
</evidence>
<dbReference type="Gene3D" id="2.60.40.3210">
    <property type="entry name" value="Zona pellucida, ZP-N domain"/>
    <property type="match status" value="1"/>
</dbReference>
<evidence type="ECO:0000313" key="6">
    <source>
        <dbReference type="Proteomes" id="UP000261560"/>
    </source>
</evidence>
<dbReference type="AlphaFoldDB" id="A0A3B3B567"/>
<dbReference type="InterPro" id="IPR001507">
    <property type="entry name" value="ZP_dom"/>
</dbReference>
<accession>A0A3B3B567</accession>
<evidence type="ECO:0000256" key="1">
    <source>
        <dbReference type="ARBA" id="ARBA00022729"/>
    </source>
</evidence>
<dbReference type="Pfam" id="PF00100">
    <property type="entry name" value="Zona_pellucida"/>
    <property type="match status" value="1"/>
</dbReference>
<dbReference type="PANTHER" id="PTHR14002:SF50">
    <property type="entry name" value="ALPHA-TECTORIN-LIKE-RELATED"/>
    <property type="match status" value="1"/>
</dbReference>
<organism evidence="5 6">
    <name type="scientific">Oryzias melastigma</name>
    <name type="common">Marine medaka</name>
    <dbReference type="NCBI Taxonomy" id="30732"/>
    <lineage>
        <taxon>Eukaryota</taxon>
        <taxon>Metazoa</taxon>
        <taxon>Chordata</taxon>
        <taxon>Craniata</taxon>
        <taxon>Vertebrata</taxon>
        <taxon>Euteleostomi</taxon>
        <taxon>Actinopterygii</taxon>
        <taxon>Neopterygii</taxon>
        <taxon>Teleostei</taxon>
        <taxon>Neoteleostei</taxon>
        <taxon>Acanthomorphata</taxon>
        <taxon>Ovalentaria</taxon>
        <taxon>Atherinomorphae</taxon>
        <taxon>Beloniformes</taxon>
        <taxon>Adrianichthyidae</taxon>
        <taxon>Oryziinae</taxon>
        <taxon>Oryzias</taxon>
    </lineage>
</organism>